<evidence type="ECO:0000256" key="2">
    <source>
        <dbReference type="ARBA" id="ARBA00022692"/>
    </source>
</evidence>
<accession>A0A1V2ZZL4</accession>
<evidence type="ECO:0000256" key="5">
    <source>
        <dbReference type="SAM" id="Phobius"/>
    </source>
</evidence>
<keyword evidence="2 5" id="KW-0812">Transmembrane</keyword>
<comment type="caution">
    <text evidence="7">The sequence shown here is derived from an EMBL/GenBank/DDBJ whole genome shotgun (WGS) entry which is preliminary data.</text>
</comment>
<feature type="transmembrane region" description="Helical" evidence="5">
    <location>
        <begin position="39"/>
        <end position="59"/>
    </location>
</feature>
<evidence type="ECO:0000259" key="6">
    <source>
        <dbReference type="Pfam" id="PF04893"/>
    </source>
</evidence>
<evidence type="ECO:0000313" key="7">
    <source>
        <dbReference type="EMBL" id="OOC10544.1"/>
    </source>
</evidence>
<name>A0A1V2ZZL4_9GAMM</name>
<keyword evidence="3 5" id="KW-1133">Transmembrane helix</keyword>
<dbReference type="GO" id="GO:0016020">
    <property type="term" value="C:membrane"/>
    <property type="evidence" value="ECO:0007669"/>
    <property type="project" value="UniProtKB-SubCell"/>
</dbReference>
<dbReference type="AlphaFoldDB" id="A0A1V2ZZL4"/>
<keyword evidence="4 5" id="KW-0472">Membrane</keyword>
<protein>
    <submittedName>
        <fullName evidence="7">YIP1 family protein</fullName>
    </submittedName>
</protein>
<keyword evidence="8" id="KW-1185">Reference proteome</keyword>
<feature type="transmembrane region" description="Helical" evidence="5">
    <location>
        <begin position="140"/>
        <end position="156"/>
    </location>
</feature>
<gene>
    <name evidence="7" type="ORF">B1A74_05440</name>
</gene>
<dbReference type="RefSeq" id="WP_077244005.1">
    <property type="nucleotide sequence ID" value="NZ_MUZR01000014.1"/>
</dbReference>
<proteinExistence type="predicted"/>
<organism evidence="7 8">
    <name type="scientific">Thioalkalivibrio halophilus</name>
    <dbReference type="NCBI Taxonomy" id="252474"/>
    <lineage>
        <taxon>Bacteria</taxon>
        <taxon>Pseudomonadati</taxon>
        <taxon>Pseudomonadota</taxon>
        <taxon>Gammaproteobacteria</taxon>
        <taxon>Chromatiales</taxon>
        <taxon>Ectothiorhodospiraceae</taxon>
        <taxon>Thioalkalivibrio</taxon>
    </lineage>
</organism>
<evidence type="ECO:0000313" key="8">
    <source>
        <dbReference type="Proteomes" id="UP000189177"/>
    </source>
</evidence>
<evidence type="ECO:0000256" key="4">
    <source>
        <dbReference type="ARBA" id="ARBA00023136"/>
    </source>
</evidence>
<dbReference type="OrthoDB" id="5782136at2"/>
<dbReference type="Pfam" id="PF04893">
    <property type="entry name" value="Yip1"/>
    <property type="match status" value="1"/>
</dbReference>
<dbReference type="EMBL" id="MUZR01000014">
    <property type="protein sequence ID" value="OOC10544.1"/>
    <property type="molecule type" value="Genomic_DNA"/>
</dbReference>
<feature type="transmembrane region" description="Helical" evidence="5">
    <location>
        <begin position="79"/>
        <end position="100"/>
    </location>
</feature>
<comment type="subcellular location">
    <subcellularLocation>
        <location evidence="1">Membrane</location>
        <topology evidence="1">Multi-pass membrane protein</topology>
    </subcellularLocation>
</comment>
<feature type="domain" description="Yip1" evidence="6">
    <location>
        <begin position="15"/>
        <end position="182"/>
    </location>
</feature>
<reference evidence="7 8" key="1">
    <citation type="submission" date="2017-02" db="EMBL/GenBank/DDBJ databases">
        <title>Genomic diversity within the haloalkaliphilic genus Thioalkalivibrio.</title>
        <authorList>
            <person name="Ahn A.-C."/>
            <person name="Meier-Kolthoff J."/>
            <person name="Overmars L."/>
            <person name="Richter M."/>
            <person name="Woyke T."/>
            <person name="Sorokin D.Y."/>
            <person name="Muyzer G."/>
        </authorList>
    </citation>
    <scope>NUCLEOTIDE SEQUENCE [LARGE SCALE GENOMIC DNA]</scope>
    <source>
        <strain evidence="7 8">HL17</strain>
    </source>
</reference>
<feature type="transmembrane region" description="Helical" evidence="5">
    <location>
        <begin position="112"/>
        <end position="134"/>
    </location>
</feature>
<dbReference type="InterPro" id="IPR006977">
    <property type="entry name" value="Yip1_dom"/>
</dbReference>
<evidence type="ECO:0000256" key="1">
    <source>
        <dbReference type="ARBA" id="ARBA00004141"/>
    </source>
</evidence>
<sequence length="208" mass="22309">MKADRPLRVWPLAARVLVRPGPVLRSLAGHGPLPSWQAVFLRFSLPLVLTSVILSQWLYGLMPPALPPESVPDPVGFGVYSVLAMTVGVAGLTLSAHYLVELFQGPTGPERAAMAVTLGLVPAWLGNVVAAFPWPWGNGLALALILYSLALLYVALRELLGLKRGNRIGLWAATLFSGAFITLVFGWALMDLIPGAAPELRLGTTWLI</sequence>
<feature type="transmembrane region" description="Helical" evidence="5">
    <location>
        <begin position="168"/>
        <end position="190"/>
    </location>
</feature>
<dbReference type="Proteomes" id="UP000189177">
    <property type="component" value="Unassembled WGS sequence"/>
</dbReference>
<evidence type="ECO:0000256" key="3">
    <source>
        <dbReference type="ARBA" id="ARBA00022989"/>
    </source>
</evidence>